<dbReference type="InterPro" id="IPR006976">
    <property type="entry name" value="VanZ-like"/>
</dbReference>
<keyword evidence="1" id="KW-0812">Transmembrane</keyword>
<protein>
    <submittedName>
        <fullName evidence="3">VanZ like family protein</fullName>
    </submittedName>
</protein>
<evidence type="ECO:0000259" key="2">
    <source>
        <dbReference type="Pfam" id="PF04892"/>
    </source>
</evidence>
<sequence>MGHKGAYMGRDGTRNRLIIWLAAAGYLVALALIAAWPSPVDAPVNAQLMAFFDALHRRGVPQIIGYNLLEFGANVVLFIPCGLLLAHLLRSWVPAVLLGAGLAVAIEAGQWLVLPGRHADARDIIANSAGALFGALLWLLLRTLRRRRAAARARTEHARRARRS</sequence>
<dbReference type="EMBL" id="CP034412">
    <property type="protein sequence ID" value="QCY47733.1"/>
    <property type="molecule type" value="Genomic_DNA"/>
</dbReference>
<feature type="domain" description="VanZ-like" evidence="2">
    <location>
        <begin position="26"/>
        <end position="141"/>
    </location>
</feature>
<feature type="transmembrane region" description="Helical" evidence="1">
    <location>
        <begin position="17"/>
        <end position="36"/>
    </location>
</feature>
<feature type="transmembrane region" description="Helical" evidence="1">
    <location>
        <begin position="63"/>
        <end position="85"/>
    </location>
</feature>
<dbReference type="KEGG" id="gcr:GcLGCM259_2018"/>
<dbReference type="AlphaFoldDB" id="A0A5B7WXC0"/>
<gene>
    <name evidence="3" type="ORF">GcLGCM259_2018</name>
</gene>
<accession>A0A5B7WXC0</accession>
<name>A0A5B7WXC0_9MICC</name>
<evidence type="ECO:0000256" key="1">
    <source>
        <dbReference type="SAM" id="Phobius"/>
    </source>
</evidence>
<reference evidence="3 4" key="1">
    <citation type="submission" date="2018-12" db="EMBL/GenBank/DDBJ databases">
        <title>Complete Genome Sequence of Glutamicibacter creatinolyticus strain LGCM259,isolated from an abscess of a 12-year-old mare in Italy.</title>
        <authorList>
            <person name="Santos R.G."/>
            <person name="Silva A.L."/>
            <person name="Seyffert N."/>
            <person name="Castro T.L.P."/>
            <person name="Attili A.R."/>
            <person name="Rifici C."/>
            <person name="Mazzullo G."/>
            <person name="Brenig B."/>
            <person name="Venanzi F."/>
            <person name="Azevedo V."/>
        </authorList>
    </citation>
    <scope>NUCLEOTIDE SEQUENCE [LARGE SCALE GENOMIC DNA]</scope>
    <source>
        <strain evidence="3 4">LGCM 259</strain>
    </source>
</reference>
<keyword evidence="1" id="KW-1133">Transmembrane helix</keyword>
<feature type="transmembrane region" description="Helical" evidence="1">
    <location>
        <begin position="124"/>
        <end position="144"/>
    </location>
</feature>
<evidence type="ECO:0000313" key="4">
    <source>
        <dbReference type="Proteomes" id="UP000307000"/>
    </source>
</evidence>
<dbReference type="Proteomes" id="UP000307000">
    <property type="component" value="Chromosome"/>
</dbReference>
<keyword evidence="1" id="KW-0472">Membrane</keyword>
<proteinExistence type="predicted"/>
<dbReference type="Pfam" id="PF04892">
    <property type="entry name" value="VanZ"/>
    <property type="match status" value="1"/>
</dbReference>
<feature type="transmembrane region" description="Helical" evidence="1">
    <location>
        <begin position="92"/>
        <end position="112"/>
    </location>
</feature>
<evidence type="ECO:0000313" key="3">
    <source>
        <dbReference type="EMBL" id="QCY47733.1"/>
    </source>
</evidence>
<organism evidence="3 4">
    <name type="scientific">Glutamicibacter creatinolyticus</name>
    <dbReference type="NCBI Taxonomy" id="162496"/>
    <lineage>
        <taxon>Bacteria</taxon>
        <taxon>Bacillati</taxon>
        <taxon>Actinomycetota</taxon>
        <taxon>Actinomycetes</taxon>
        <taxon>Micrococcales</taxon>
        <taxon>Micrococcaceae</taxon>
        <taxon>Glutamicibacter</taxon>
    </lineage>
</organism>
<keyword evidence="4" id="KW-1185">Reference proteome</keyword>